<organism evidence="2 3">
    <name type="scientific">Brucella cytisi</name>
    <dbReference type="NCBI Taxonomy" id="407152"/>
    <lineage>
        <taxon>Bacteria</taxon>
        <taxon>Pseudomonadati</taxon>
        <taxon>Pseudomonadota</taxon>
        <taxon>Alphaproteobacteria</taxon>
        <taxon>Hyphomicrobiales</taxon>
        <taxon>Brucellaceae</taxon>
        <taxon>Brucella/Ochrobactrum group</taxon>
        <taxon>Brucella</taxon>
    </lineage>
</organism>
<dbReference type="EMBL" id="MOEC01000019">
    <property type="protein sequence ID" value="OIS92198.1"/>
    <property type="molecule type" value="Genomic_DNA"/>
</dbReference>
<dbReference type="Gene3D" id="3.30.70.100">
    <property type="match status" value="1"/>
</dbReference>
<dbReference type="PROSITE" id="PS51725">
    <property type="entry name" value="ABM"/>
    <property type="match status" value="1"/>
</dbReference>
<dbReference type="PANTHER" id="PTHR33336:SF15">
    <property type="entry name" value="ABM DOMAIN-CONTAINING PROTEIN"/>
    <property type="match status" value="1"/>
</dbReference>
<gene>
    <name evidence="2" type="ORF">BLA27_17715</name>
</gene>
<dbReference type="OrthoDB" id="287932at2"/>
<keyword evidence="3" id="KW-1185">Reference proteome</keyword>
<accession>A0A1J6I324</accession>
<evidence type="ECO:0000313" key="2">
    <source>
        <dbReference type="EMBL" id="OIS92198.1"/>
    </source>
</evidence>
<dbReference type="AlphaFoldDB" id="A0A1J6I324"/>
<reference evidence="2 3" key="1">
    <citation type="submission" date="2016-10" db="EMBL/GenBank/DDBJ databases">
        <title>The Draft Genome Sequence of the Potato Rhizosphere Bacteria Ochrobactrum sp. IPA7.2.</title>
        <authorList>
            <person name="Gogoleva N.E."/>
            <person name="Khlopko Y.A."/>
            <person name="Burygin G.L."/>
            <person name="Plotnikov A.O."/>
        </authorList>
    </citation>
    <scope>NUCLEOTIDE SEQUENCE [LARGE SCALE GENOMIC DNA]</scope>
    <source>
        <strain evidence="2 3">IPA7.2</strain>
    </source>
</reference>
<dbReference type="RefSeq" id="WP_071632915.1">
    <property type="nucleotide sequence ID" value="NZ_MOEC01000019.1"/>
</dbReference>
<dbReference type="InterPro" id="IPR050744">
    <property type="entry name" value="AI-2_Isomerase_LsrG"/>
</dbReference>
<sequence>MLLIMGTVRLPPENLAKAREAMQRMISASRAEDGCVDYGYAADILEPGLIHVKEMWRDRASLDRHFASAHIAEWRAAWPGLGIGDRNLVVYEVGEPQIT</sequence>
<dbReference type="PANTHER" id="PTHR33336">
    <property type="entry name" value="QUINOL MONOOXYGENASE YGIN-RELATED"/>
    <property type="match status" value="1"/>
</dbReference>
<dbReference type="Pfam" id="PF03992">
    <property type="entry name" value="ABM"/>
    <property type="match status" value="1"/>
</dbReference>
<dbReference type="GO" id="GO:0004497">
    <property type="term" value="F:monooxygenase activity"/>
    <property type="evidence" value="ECO:0007669"/>
    <property type="project" value="UniProtKB-KW"/>
</dbReference>
<dbReference type="SUPFAM" id="SSF54909">
    <property type="entry name" value="Dimeric alpha+beta barrel"/>
    <property type="match status" value="1"/>
</dbReference>
<proteinExistence type="predicted"/>
<evidence type="ECO:0000259" key="1">
    <source>
        <dbReference type="PROSITE" id="PS51725"/>
    </source>
</evidence>
<keyword evidence="2" id="KW-0560">Oxidoreductase</keyword>
<name>A0A1J6I324_9HYPH</name>
<keyword evidence="2" id="KW-0503">Monooxygenase</keyword>
<comment type="caution">
    <text evidence="2">The sequence shown here is derived from an EMBL/GenBank/DDBJ whole genome shotgun (WGS) entry which is preliminary data.</text>
</comment>
<feature type="domain" description="ABM" evidence="1">
    <location>
        <begin position="2"/>
        <end position="90"/>
    </location>
</feature>
<evidence type="ECO:0000313" key="3">
    <source>
        <dbReference type="Proteomes" id="UP000182985"/>
    </source>
</evidence>
<dbReference type="InterPro" id="IPR011008">
    <property type="entry name" value="Dimeric_a/b-barrel"/>
</dbReference>
<dbReference type="Proteomes" id="UP000182985">
    <property type="component" value="Unassembled WGS sequence"/>
</dbReference>
<dbReference type="InterPro" id="IPR007138">
    <property type="entry name" value="ABM_dom"/>
</dbReference>
<protein>
    <submittedName>
        <fullName evidence="2">Antibiotic biosynthesis monooxygenase</fullName>
    </submittedName>
</protein>